<protein>
    <recommendedName>
        <fullName evidence="2">Antitoxin</fullName>
    </recommendedName>
</protein>
<organism evidence="3 4">
    <name type="scientific">Leptospira neocaledonica</name>
    <dbReference type="NCBI Taxonomy" id="2023192"/>
    <lineage>
        <taxon>Bacteria</taxon>
        <taxon>Pseudomonadati</taxon>
        <taxon>Spirochaetota</taxon>
        <taxon>Spirochaetia</taxon>
        <taxon>Leptospirales</taxon>
        <taxon>Leptospiraceae</taxon>
        <taxon>Leptospira</taxon>
    </lineage>
</organism>
<dbReference type="RefSeq" id="WP_100769539.1">
    <property type="nucleotide sequence ID" value="NZ_NPEA01000009.1"/>
</dbReference>
<dbReference type="InterPro" id="IPR006442">
    <property type="entry name" value="Antitoxin_Phd/YefM"/>
</dbReference>
<dbReference type="InterPro" id="IPR036165">
    <property type="entry name" value="YefM-like_sf"/>
</dbReference>
<keyword evidence="4" id="KW-1185">Reference proteome</keyword>
<comment type="caution">
    <text evidence="3">The sequence shown here is derived from an EMBL/GenBank/DDBJ whole genome shotgun (WGS) entry which is preliminary data.</text>
</comment>
<evidence type="ECO:0000313" key="4">
    <source>
        <dbReference type="Proteomes" id="UP000231843"/>
    </source>
</evidence>
<proteinExistence type="inferred from homology"/>
<dbReference type="NCBIfam" id="TIGR01552">
    <property type="entry name" value="phd_fam"/>
    <property type="match status" value="1"/>
</dbReference>
<sequence>MAAADSKELSINAFEAKTKFSSLLRGVQAGETYLITLRGEPVARLLPVLKHTSYVEFLETLSRAKDLRNKIKGPVPILEYKEEGREV</sequence>
<reference evidence="3 4" key="1">
    <citation type="submission" date="2017-07" db="EMBL/GenBank/DDBJ databases">
        <title>Leptospira spp. isolated from tropical soils.</title>
        <authorList>
            <person name="Thibeaux R."/>
            <person name="Iraola G."/>
            <person name="Ferres I."/>
            <person name="Bierque E."/>
            <person name="Girault D."/>
            <person name="Soupe-Gilbert M.-E."/>
            <person name="Picardeau M."/>
            <person name="Goarant C."/>
        </authorList>
    </citation>
    <scope>NUCLEOTIDE SEQUENCE [LARGE SCALE GENOMIC DNA]</scope>
    <source>
        <strain evidence="3 4">ES4-C-A1</strain>
    </source>
</reference>
<dbReference type="Gene3D" id="3.40.1620.10">
    <property type="entry name" value="YefM-like domain"/>
    <property type="match status" value="1"/>
</dbReference>
<dbReference type="OrthoDB" id="9800503at2"/>
<dbReference type="SUPFAM" id="SSF143120">
    <property type="entry name" value="YefM-like"/>
    <property type="match status" value="1"/>
</dbReference>
<dbReference type="EMBL" id="NPEA01000009">
    <property type="protein sequence ID" value="PJZ75841.1"/>
    <property type="molecule type" value="Genomic_DNA"/>
</dbReference>
<accession>A0A2M9ZV38</accession>
<evidence type="ECO:0000256" key="2">
    <source>
        <dbReference type="RuleBase" id="RU362080"/>
    </source>
</evidence>
<gene>
    <name evidence="3" type="ORF">CH365_15840</name>
</gene>
<dbReference type="Pfam" id="PF02604">
    <property type="entry name" value="PhdYeFM_antitox"/>
    <property type="match status" value="1"/>
</dbReference>
<evidence type="ECO:0000313" key="3">
    <source>
        <dbReference type="EMBL" id="PJZ75841.1"/>
    </source>
</evidence>
<dbReference type="AlphaFoldDB" id="A0A2M9ZV38"/>
<comment type="function">
    <text evidence="2">Antitoxin component of a type II toxin-antitoxin (TA) system.</text>
</comment>
<evidence type="ECO:0000256" key="1">
    <source>
        <dbReference type="ARBA" id="ARBA00009981"/>
    </source>
</evidence>
<dbReference type="Proteomes" id="UP000231843">
    <property type="component" value="Unassembled WGS sequence"/>
</dbReference>
<comment type="similarity">
    <text evidence="1 2">Belongs to the phD/YefM antitoxin family.</text>
</comment>
<name>A0A2M9ZV38_9LEPT</name>